<evidence type="ECO:0000313" key="3">
    <source>
        <dbReference type="Proteomes" id="UP001642482"/>
    </source>
</evidence>
<accession>A0ABP0CSD1</accession>
<feature type="region of interest" description="Disordered" evidence="1">
    <location>
        <begin position="141"/>
        <end position="184"/>
    </location>
</feature>
<feature type="region of interest" description="Disordered" evidence="1">
    <location>
        <begin position="389"/>
        <end position="408"/>
    </location>
</feature>
<organism evidence="2 3">
    <name type="scientific">Sporothrix eucalyptigena</name>
    <dbReference type="NCBI Taxonomy" id="1812306"/>
    <lineage>
        <taxon>Eukaryota</taxon>
        <taxon>Fungi</taxon>
        <taxon>Dikarya</taxon>
        <taxon>Ascomycota</taxon>
        <taxon>Pezizomycotina</taxon>
        <taxon>Sordariomycetes</taxon>
        <taxon>Sordariomycetidae</taxon>
        <taxon>Ophiostomatales</taxon>
        <taxon>Ophiostomataceae</taxon>
        <taxon>Sporothrix</taxon>
    </lineage>
</organism>
<name>A0ABP0CSD1_9PEZI</name>
<evidence type="ECO:0000313" key="2">
    <source>
        <dbReference type="EMBL" id="CAK7234708.1"/>
    </source>
</evidence>
<protein>
    <submittedName>
        <fullName evidence="2">Uncharacterized protein</fullName>
    </submittedName>
</protein>
<reference evidence="2 3" key="1">
    <citation type="submission" date="2024-01" db="EMBL/GenBank/DDBJ databases">
        <authorList>
            <person name="Allen C."/>
            <person name="Tagirdzhanova G."/>
        </authorList>
    </citation>
    <scope>NUCLEOTIDE SEQUENCE [LARGE SCALE GENOMIC DNA]</scope>
</reference>
<keyword evidence="3" id="KW-1185">Reference proteome</keyword>
<comment type="caution">
    <text evidence="2">The sequence shown here is derived from an EMBL/GenBank/DDBJ whole genome shotgun (WGS) entry which is preliminary data.</text>
</comment>
<dbReference type="Proteomes" id="UP001642482">
    <property type="component" value="Unassembled WGS sequence"/>
</dbReference>
<gene>
    <name evidence="2" type="ORF">SEUCBS140593_009034</name>
</gene>
<dbReference type="EMBL" id="CAWUHD010000137">
    <property type="protein sequence ID" value="CAK7234708.1"/>
    <property type="molecule type" value="Genomic_DNA"/>
</dbReference>
<proteinExistence type="predicted"/>
<evidence type="ECO:0000256" key="1">
    <source>
        <dbReference type="SAM" id="MobiDB-lite"/>
    </source>
</evidence>
<feature type="compositionally biased region" description="Acidic residues" evidence="1">
    <location>
        <begin position="396"/>
        <end position="408"/>
    </location>
</feature>
<feature type="compositionally biased region" description="Basic and acidic residues" evidence="1">
    <location>
        <begin position="141"/>
        <end position="169"/>
    </location>
</feature>
<sequence>MASTMGWRNRRNLDLGQVSAATYNMSDHFHGNHHPETPQSVHSVFSGYSSYSYGLWDAFTPRSWTMPSPSLSPPLISWPLALASPTTPETAVSLPAFSLVECKSDHQRQAEHEYLFDKLRSRDGSIRRKLERMVRVHAELQRYSHQKEQRGAEKEMEAKPTDKDEESNKEGASGTLAPGTGTKITRGQARELRRQLWWLQHQIQQVEQDEEHLFMRLGEIMADMQARQWLAQIRQRRFREYGQQAGWLTQTVTLRPTVTYGYGAAGYFDAVPPHLLQAIPETDYNTVTATSPKTPTVTALDVPVLTHLTLGSPFVDSPITPGLHSTMPASPVSVAAVSAALVVGEHRGSCSAPMSPQAPVFWPWASSTAIRTSARGFLGMHYAREQDAAVFHEGDEDKETADSDVSDK</sequence>